<protein>
    <recommendedName>
        <fullName evidence="4">Nucleic-acid-binding protein from mobile element jockey</fullName>
    </recommendedName>
</protein>
<keyword evidence="3" id="KW-1185">Reference proteome</keyword>
<proteinExistence type="predicted"/>
<sequence>MDTEDETNLSFINSLKQKNNNRKVQHAQNIQQTSHTANSNQSHEGHMQSKRSFKVRPPPIHIFFQEPKDTWRLAKEITGDHRFHIKRINETKHTICNQVIRWEKLRRKNVIQCRRCQRIGPSTANCNLKFRCVKCKGNHNPEGSVPFGHVDIDHGLD</sequence>
<evidence type="ECO:0000313" key="3">
    <source>
        <dbReference type="Proteomes" id="UP000053097"/>
    </source>
</evidence>
<feature type="compositionally biased region" description="Polar residues" evidence="1">
    <location>
        <begin position="26"/>
        <end position="42"/>
    </location>
</feature>
<evidence type="ECO:0008006" key="4">
    <source>
        <dbReference type="Google" id="ProtNLM"/>
    </source>
</evidence>
<dbReference type="Proteomes" id="UP000053097">
    <property type="component" value="Unassembled WGS sequence"/>
</dbReference>
<organism evidence="2 3">
    <name type="scientific">Ooceraea biroi</name>
    <name type="common">Clonal raider ant</name>
    <name type="synonym">Cerapachys biroi</name>
    <dbReference type="NCBI Taxonomy" id="2015173"/>
    <lineage>
        <taxon>Eukaryota</taxon>
        <taxon>Metazoa</taxon>
        <taxon>Ecdysozoa</taxon>
        <taxon>Arthropoda</taxon>
        <taxon>Hexapoda</taxon>
        <taxon>Insecta</taxon>
        <taxon>Pterygota</taxon>
        <taxon>Neoptera</taxon>
        <taxon>Endopterygota</taxon>
        <taxon>Hymenoptera</taxon>
        <taxon>Apocrita</taxon>
        <taxon>Aculeata</taxon>
        <taxon>Formicoidea</taxon>
        <taxon>Formicidae</taxon>
        <taxon>Dorylinae</taxon>
        <taxon>Ooceraea</taxon>
    </lineage>
</organism>
<evidence type="ECO:0000313" key="2">
    <source>
        <dbReference type="EMBL" id="EZA52006.1"/>
    </source>
</evidence>
<accession>A0A026W8P2</accession>
<feature type="region of interest" description="Disordered" evidence="1">
    <location>
        <begin position="18"/>
        <end position="54"/>
    </location>
</feature>
<gene>
    <name evidence="2" type="ORF">X777_09440</name>
</gene>
<evidence type="ECO:0000256" key="1">
    <source>
        <dbReference type="SAM" id="MobiDB-lite"/>
    </source>
</evidence>
<dbReference type="STRING" id="2015173.A0A026W8P2"/>
<reference evidence="2 3" key="1">
    <citation type="journal article" date="2014" name="Curr. Biol.">
        <title>The genome of the clonal raider ant Cerapachys biroi.</title>
        <authorList>
            <person name="Oxley P.R."/>
            <person name="Ji L."/>
            <person name="Fetter-Pruneda I."/>
            <person name="McKenzie S.K."/>
            <person name="Li C."/>
            <person name="Hu H."/>
            <person name="Zhang G."/>
            <person name="Kronauer D.J."/>
        </authorList>
    </citation>
    <scope>NUCLEOTIDE SEQUENCE [LARGE SCALE GENOMIC DNA]</scope>
</reference>
<dbReference type="EMBL" id="KK107361">
    <property type="protein sequence ID" value="EZA52006.1"/>
    <property type="molecule type" value="Genomic_DNA"/>
</dbReference>
<dbReference type="AlphaFoldDB" id="A0A026W8P2"/>
<name>A0A026W8P2_OOCBI</name>